<protein>
    <submittedName>
        <fullName evidence="1">Uncharacterized protein</fullName>
    </submittedName>
</protein>
<reference evidence="1 2" key="1">
    <citation type="submission" date="2013-12" db="EMBL/GenBank/DDBJ databases">
        <authorList>
            <person name="Madinger N."/>
            <person name="Lenaerts A."/>
            <person name="Ordway D."/>
            <person name="DeGroote M.A."/>
            <person name="Parker T."/>
            <person name="Sizemore C."/>
            <person name="Tallon L.J."/>
            <person name="Sadzewicz L.K."/>
            <person name="Sengamalay N."/>
            <person name="Fraser C.M."/>
            <person name="Hine E."/>
            <person name="Shefchek K.A."/>
            <person name="Das S.P."/>
            <person name="Tettelin H."/>
        </authorList>
    </citation>
    <scope>NUCLEOTIDE SEQUENCE [LARGE SCALE GENOMIC DNA]</scope>
    <source>
        <strain evidence="1 2">21</strain>
    </source>
</reference>
<dbReference type="EMBL" id="JAOF01000001">
    <property type="protein sequence ID" value="EUA46249.1"/>
    <property type="molecule type" value="Genomic_DNA"/>
</dbReference>
<comment type="caution">
    <text evidence="1">The sequence shown here is derived from an EMBL/GenBank/DDBJ whole genome shotgun (WGS) entry which is preliminary data.</text>
</comment>
<sequence>MPVRPGTGAGGGAGSAAATAGNANIEPRAKAPAAIRGVDVFLVERRWMPVIGFSSGFDIRCVFWLA</sequence>
<evidence type="ECO:0000313" key="1">
    <source>
        <dbReference type="EMBL" id="EUA46249.1"/>
    </source>
</evidence>
<name>A0A829Q0Z9_9MYCO</name>
<dbReference type="AlphaFoldDB" id="A0A829Q0Z9"/>
<organism evidence="1 2">
    <name type="scientific">Mycobacteroides abscessus 21</name>
    <dbReference type="NCBI Taxonomy" id="1299324"/>
    <lineage>
        <taxon>Bacteria</taxon>
        <taxon>Bacillati</taxon>
        <taxon>Actinomycetota</taxon>
        <taxon>Actinomycetes</taxon>
        <taxon>Mycobacteriales</taxon>
        <taxon>Mycobacteriaceae</taxon>
        <taxon>Mycobacteroides</taxon>
        <taxon>Mycobacteroides abscessus</taxon>
    </lineage>
</organism>
<evidence type="ECO:0000313" key="2">
    <source>
        <dbReference type="Proteomes" id="UP000020103"/>
    </source>
</evidence>
<gene>
    <name evidence="1" type="ORF">I543_2991</name>
</gene>
<accession>A0A829Q0Z9</accession>
<dbReference type="Proteomes" id="UP000020103">
    <property type="component" value="Unassembled WGS sequence"/>
</dbReference>
<proteinExistence type="predicted"/>